<dbReference type="SUPFAM" id="SSF53067">
    <property type="entry name" value="Actin-like ATPase domain"/>
    <property type="match status" value="2"/>
</dbReference>
<reference evidence="3 4" key="1">
    <citation type="journal article" date="2020" name="BMC Genomics">
        <title>Correction to: Identification and distribution of gene clusters required for synthesis of sphingolipid metabolism inhibitors in diverse species of the filamentous fungus Fusarium.</title>
        <authorList>
            <person name="Kim H.S."/>
            <person name="Lohmar J.M."/>
            <person name="Busman M."/>
            <person name="Brown D.W."/>
            <person name="Naumann T.A."/>
            <person name="Divon H.H."/>
            <person name="Lysoe E."/>
            <person name="Uhlig S."/>
            <person name="Proctor R.H."/>
        </authorList>
    </citation>
    <scope>NUCLEOTIDE SEQUENCE [LARGE SCALE GENOMIC DNA]</scope>
    <source>
        <strain evidence="3 4">NRRL 25214</strain>
    </source>
</reference>
<keyword evidence="2" id="KW-0067">ATP-binding</keyword>
<accession>A0A8H4ZXC9</accession>
<dbReference type="PANTHER" id="PTHR14187">
    <property type="entry name" value="ALPHA KINASE/ELONGATION FACTOR 2 KINASE"/>
    <property type="match status" value="1"/>
</dbReference>
<dbReference type="GO" id="GO:0005524">
    <property type="term" value="F:ATP binding"/>
    <property type="evidence" value="ECO:0007669"/>
    <property type="project" value="UniProtKB-KW"/>
</dbReference>
<protein>
    <recommendedName>
        <fullName evidence="5">Actin-like ATPase domain-containing protein</fullName>
    </recommendedName>
</protein>
<dbReference type="Gene3D" id="3.30.420.40">
    <property type="match status" value="1"/>
</dbReference>
<dbReference type="AlphaFoldDB" id="A0A8H4ZXC9"/>
<evidence type="ECO:0000256" key="1">
    <source>
        <dbReference type="ARBA" id="ARBA00022741"/>
    </source>
</evidence>
<comment type="caution">
    <text evidence="3">The sequence shown here is derived from an EMBL/GenBank/DDBJ whole genome shotgun (WGS) entry which is preliminary data.</text>
</comment>
<evidence type="ECO:0000313" key="3">
    <source>
        <dbReference type="EMBL" id="KAF5254513.1"/>
    </source>
</evidence>
<dbReference type="Pfam" id="PF00012">
    <property type="entry name" value="HSP70"/>
    <property type="match status" value="1"/>
</dbReference>
<dbReference type="InterPro" id="IPR013126">
    <property type="entry name" value="Hsp_70_fam"/>
</dbReference>
<evidence type="ECO:0008006" key="5">
    <source>
        <dbReference type="Google" id="ProtNLM"/>
    </source>
</evidence>
<name>A0A8H4ZXC9_9HYPO</name>
<dbReference type="InterPro" id="IPR043129">
    <property type="entry name" value="ATPase_NBD"/>
</dbReference>
<dbReference type="GO" id="GO:0140662">
    <property type="term" value="F:ATP-dependent protein folding chaperone"/>
    <property type="evidence" value="ECO:0007669"/>
    <property type="project" value="InterPro"/>
</dbReference>
<dbReference type="Proteomes" id="UP000573603">
    <property type="component" value="Unassembled WGS sequence"/>
</dbReference>
<keyword evidence="4" id="KW-1185">Reference proteome</keyword>
<gene>
    <name evidence="3" type="ORF">FANTH_771</name>
</gene>
<sequence length="598" mass="67138">MAFMFARPTKTSLDNTFAVRNVSSNSATPAPDTKDRIIIALDFGTTYSGVAYCFCNSSGKPDVVPVVDWLGLEGRTQPKVPTAILYDPEDNTSFKWGGQVNWRDDHVRGVKLLLDPQQTRPSYLPSSNFKSEMKKLPKSVVDVAADFMGAMYNHALERIASRVPRDYLDLCQKDFVLSVPAVWSDMAKESTMHAAQKAGIFPVAVIKEPEAAALYTFMSQERALASKEGDCFVVCDAGGGTVDLISYEVVSTQPSLDLAEVVPGIGSMSGSLGLNRRFAEAVQNLIGDEEWFRLKNHDAWPLAERQFDQSIKTAFNGDLEDEYIVNFPGAYLEDDDDERLLRDTWYMSGEAVRDIFEPLIADIIRLVNEHVQGARLKRPGKPLKGIFLVGGFGASQYLKARIEKANPDIQIIQPDDAWAAIVKGAALSRLSYTNVVSTKAPRHYGVIVGGIYEPITDKGQPTFIDPIDGTLRTEKMWWYILKGQDLKRDQDIRRSLNRHVPKNHCDDDLLFHDKLSMSEVVLAPQYPTRDVRTNCTLTSDLRGVDKSLFKERVGFDGREWLQVKFELVISTREAAMKFWLEYDGKEVGSVFATYEYYR</sequence>
<keyword evidence="1" id="KW-0547">Nucleotide-binding</keyword>
<dbReference type="CDD" id="cd10170">
    <property type="entry name" value="ASKHA_NBD_HSP70"/>
    <property type="match status" value="1"/>
</dbReference>
<proteinExistence type="predicted"/>
<evidence type="ECO:0000256" key="2">
    <source>
        <dbReference type="ARBA" id="ARBA00022840"/>
    </source>
</evidence>
<dbReference type="PANTHER" id="PTHR14187:SF5">
    <property type="entry name" value="HEAT SHOCK 70 KDA PROTEIN 12A"/>
    <property type="match status" value="1"/>
</dbReference>
<evidence type="ECO:0000313" key="4">
    <source>
        <dbReference type="Proteomes" id="UP000573603"/>
    </source>
</evidence>
<organism evidence="3 4">
    <name type="scientific">Fusarium anthophilum</name>
    <dbReference type="NCBI Taxonomy" id="48485"/>
    <lineage>
        <taxon>Eukaryota</taxon>
        <taxon>Fungi</taxon>
        <taxon>Dikarya</taxon>
        <taxon>Ascomycota</taxon>
        <taxon>Pezizomycotina</taxon>
        <taxon>Sordariomycetes</taxon>
        <taxon>Hypocreomycetidae</taxon>
        <taxon>Hypocreales</taxon>
        <taxon>Nectriaceae</taxon>
        <taxon>Fusarium</taxon>
        <taxon>Fusarium fujikuroi species complex</taxon>
    </lineage>
</organism>
<dbReference type="EMBL" id="JABEVY010000020">
    <property type="protein sequence ID" value="KAF5254513.1"/>
    <property type="molecule type" value="Genomic_DNA"/>
</dbReference>